<accession>A0A183JS24</accession>
<evidence type="ECO:0000313" key="4">
    <source>
        <dbReference type="WBParaSite" id="SCUD_0000551301-mRNA-1"/>
    </source>
</evidence>
<reference evidence="2 3" key="2">
    <citation type="submission" date="2018-11" db="EMBL/GenBank/DDBJ databases">
        <authorList>
            <consortium name="Pathogen Informatics"/>
        </authorList>
    </citation>
    <scope>NUCLEOTIDE SEQUENCE [LARGE SCALE GENOMIC DNA]</scope>
    <source>
        <strain evidence="2">Dakar</strain>
        <strain evidence="3">Dakar, Senegal</strain>
    </source>
</reference>
<proteinExistence type="predicted"/>
<keyword evidence="3" id="KW-1185">Reference proteome</keyword>
<dbReference type="Proteomes" id="UP000279833">
    <property type="component" value="Unassembled WGS sequence"/>
</dbReference>
<gene>
    <name evidence="2" type="ORF">SCUD_LOCUS5513</name>
</gene>
<evidence type="ECO:0000313" key="2">
    <source>
        <dbReference type="EMBL" id="VDO96292.1"/>
    </source>
</evidence>
<organism evidence="4">
    <name type="scientific">Schistosoma curassoni</name>
    <dbReference type="NCBI Taxonomy" id="6186"/>
    <lineage>
        <taxon>Eukaryota</taxon>
        <taxon>Metazoa</taxon>
        <taxon>Spiralia</taxon>
        <taxon>Lophotrochozoa</taxon>
        <taxon>Platyhelminthes</taxon>
        <taxon>Trematoda</taxon>
        <taxon>Digenea</taxon>
        <taxon>Strigeidida</taxon>
        <taxon>Schistosomatoidea</taxon>
        <taxon>Schistosomatidae</taxon>
        <taxon>Schistosoma</taxon>
    </lineage>
</organism>
<evidence type="ECO:0000313" key="3">
    <source>
        <dbReference type="Proteomes" id="UP000279833"/>
    </source>
</evidence>
<reference evidence="4" key="1">
    <citation type="submission" date="2016-06" db="UniProtKB">
        <authorList>
            <consortium name="WormBaseParasite"/>
        </authorList>
    </citation>
    <scope>IDENTIFICATION</scope>
</reference>
<dbReference type="AlphaFoldDB" id="A0A183JS24"/>
<feature type="region of interest" description="Disordered" evidence="1">
    <location>
        <begin position="69"/>
        <end position="95"/>
    </location>
</feature>
<name>A0A183JS24_9TREM</name>
<evidence type="ECO:0000256" key="1">
    <source>
        <dbReference type="SAM" id="MobiDB-lite"/>
    </source>
</evidence>
<dbReference type="EMBL" id="UZAK01009199">
    <property type="protein sequence ID" value="VDO96292.1"/>
    <property type="molecule type" value="Genomic_DNA"/>
</dbReference>
<dbReference type="WBParaSite" id="SCUD_0000551301-mRNA-1">
    <property type="protein sequence ID" value="SCUD_0000551301-mRNA-1"/>
    <property type="gene ID" value="SCUD_0000551301"/>
</dbReference>
<sequence length="95" mass="10589">MYLESEPKHIIGLNCTNTTVRRRSSVLDFSDRQTPCPKPIGWNDHPNQLSTLARLQLNVNSLESPVCSKEYSSNSKNLDPKSSVAGKVESESDKL</sequence>
<protein>
    <submittedName>
        <fullName evidence="4">Ovule protein</fullName>
    </submittedName>
</protein>